<organism evidence="13 14">
    <name type="scientific">Hemibagrus wyckioides</name>
    <dbReference type="NCBI Taxonomy" id="337641"/>
    <lineage>
        <taxon>Eukaryota</taxon>
        <taxon>Metazoa</taxon>
        <taxon>Chordata</taxon>
        <taxon>Craniata</taxon>
        <taxon>Vertebrata</taxon>
        <taxon>Euteleostomi</taxon>
        <taxon>Actinopterygii</taxon>
        <taxon>Neopterygii</taxon>
        <taxon>Teleostei</taxon>
        <taxon>Ostariophysi</taxon>
        <taxon>Siluriformes</taxon>
        <taxon>Bagridae</taxon>
        <taxon>Hemibagrus</taxon>
    </lineage>
</organism>
<protein>
    <recommendedName>
        <fullName evidence="12">C2H2-type domain-containing protein</fullName>
    </recommendedName>
</protein>
<dbReference type="GO" id="GO:0030182">
    <property type="term" value="P:neuron differentiation"/>
    <property type="evidence" value="ECO:0007669"/>
    <property type="project" value="TreeGrafter"/>
</dbReference>
<evidence type="ECO:0000256" key="7">
    <source>
        <dbReference type="ARBA" id="ARBA00023163"/>
    </source>
</evidence>
<evidence type="ECO:0000256" key="11">
    <source>
        <dbReference type="SAM" id="SignalP"/>
    </source>
</evidence>
<dbReference type="GO" id="GO:0001227">
    <property type="term" value="F:DNA-binding transcription repressor activity, RNA polymerase II-specific"/>
    <property type="evidence" value="ECO:0007669"/>
    <property type="project" value="TreeGrafter"/>
</dbReference>
<keyword evidence="8" id="KW-0539">Nucleus</keyword>
<keyword evidence="11" id="KW-0732">Signal</keyword>
<feature type="domain" description="C2H2-type" evidence="12">
    <location>
        <begin position="394"/>
        <end position="422"/>
    </location>
</feature>
<feature type="signal peptide" evidence="11">
    <location>
        <begin position="1"/>
        <end position="20"/>
    </location>
</feature>
<keyword evidence="2" id="KW-0479">Metal-binding</keyword>
<gene>
    <name evidence="13" type="ORF">KOW79_022069</name>
</gene>
<evidence type="ECO:0000256" key="5">
    <source>
        <dbReference type="ARBA" id="ARBA00022833"/>
    </source>
</evidence>
<dbReference type="SUPFAM" id="SSF57667">
    <property type="entry name" value="beta-beta-alpha zinc fingers"/>
    <property type="match status" value="2"/>
</dbReference>
<keyword evidence="7" id="KW-0804">Transcription</keyword>
<evidence type="ECO:0000313" key="13">
    <source>
        <dbReference type="EMBL" id="KAG7314766.1"/>
    </source>
</evidence>
<feature type="compositionally biased region" description="Polar residues" evidence="10">
    <location>
        <begin position="161"/>
        <end position="193"/>
    </location>
</feature>
<dbReference type="SMART" id="SM00355">
    <property type="entry name" value="ZnF_C2H2"/>
    <property type="match status" value="4"/>
</dbReference>
<dbReference type="InterPro" id="IPR036236">
    <property type="entry name" value="Znf_C2H2_sf"/>
</dbReference>
<dbReference type="GO" id="GO:0005634">
    <property type="term" value="C:nucleus"/>
    <property type="evidence" value="ECO:0007669"/>
    <property type="project" value="UniProtKB-SubCell"/>
</dbReference>
<dbReference type="GO" id="GO:0010564">
    <property type="term" value="P:regulation of cell cycle process"/>
    <property type="evidence" value="ECO:0007669"/>
    <property type="project" value="TreeGrafter"/>
</dbReference>
<name>A0A9D3S833_9TELE</name>
<keyword evidence="3" id="KW-0677">Repeat</keyword>
<dbReference type="GO" id="GO:0008270">
    <property type="term" value="F:zinc ion binding"/>
    <property type="evidence" value="ECO:0007669"/>
    <property type="project" value="UniProtKB-KW"/>
</dbReference>
<dbReference type="FunFam" id="3.30.160.60:FF:001329">
    <property type="entry name" value="INSM transcriptional repressor 1"/>
    <property type="match status" value="1"/>
</dbReference>
<sequence length="431" mass="47511">MLPGPAIDVWIAAICVLTDAQCAPGGFKKGETASINSEKSRGVHISGNAACSFITLRRFEQTDTKRLQLDVNNSHHAKGFPDKTIQKGRSFTVQRTLNRISLGGLPESFCAPSLSPTRPDGEGYANQYPSTHHNDQGSAALLSRAELFLEPVLGGFAVNGSPVSPSLPETSTKVDSVTNTTKRPAPPSNSKSNQAKKRKPSQERKAISRDEVTTSPVLGLRIKEDPVEDSKQNASRHLGEFICQLCKERYSDPLTLAHHKCSRIVRVEYRCTECDKTFSCPANLASHRRWHKPKGEENQPSVMSGTSATTQSENSDSGSEDEALFSCTQCAKKFRRQAYLRKHLALHERKAAGLRQDLNLASLPESIVLAKEESPEISRKLPSITRATKTPDVFPCRFCGENFFSSPGLTRHINKLHPTESRQMILLTHNI</sequence>
<evidence type="ECO:0000256" key="8">
    <source>
        <dbReference type="ARBA" id="ARBA00023242"/>
    </source>
</evidence>
<reference evidence="13 14" key="1">
    <citation type="submission" date="2021-06" db="EMBL/GenBank/DDBJ databases">
        <title>Chromosome-level genome assembly of the red-tail catfish (Hemibagrus wyckioides).</title>
        <authorList>
            <person name="Shao F."/>
        </authorList>
    </citation>
    <scope>NUCLEOTIDE SEQUENCE [LARGE SCALE GENOMIC DNA]</scope>
    <source>
        <strain evidence="13">EC202008001</strain>
        <tissue evidence="13">Blood</tissue>
    </source>
</reference>
<evidence type="ECO:0000259" key="12">
    <source>
        <dbReference type="PROSITE" id="PS50157"/>
    </source>
</evidence>
<evidence type="ECO:0000256" key="4">
    <source>
        <dbReference type="ARBA" id="ARBA00022771"/>
    </source>
</evidence>
<dbReference type="PROSITE" id="PS00028">
    <property type="entry name" value="ZINC_FINGER_C2H2_1"/>
    <property type="match status" value="3"/>
</dbReference>
<proteinExistence type="predicted"/>
<feature type="domain" description="C2H2-type" evidence="12">
    <location>
        <begin position="269"/>
        <end position="296"/>
    </location>
</feature>
<evidence type="ECO:0000256" key="6">
    <source>
        <dbReference type="ARBA" id="ARBA00023015"/>
    </source>
</evidence>
<keyword evidence="6" id="KW-0805">Transcription regulation</keyword>
<feature type="domain" description="C2H2-type" evidence="12">
    <location>
        <begin position="325"/>
        <end position="352"/>
    </location>
</feature>
<dbReference type="PANTHER" id="PTHR15065:SF4">
    <property type="entry name" value="LD18634P"/>
    <property type="match status" value="1"/>
</dbReference>
<dbReference type="AlphaFoldDB" id="A0A9D3S833"/>
<comment type="caution">
    <text evidence="13">The sequence shown here is derived from an EMBL/GenBank/DDBJ whole genome shotgun (WGS) entry which is preliminary data.</text>
</comment>
<dbReference type="InterPro" id="IPR042972">
    <property type="entry name" value="INSM1/2"/>
</dbReference>
<feature type="compositionally biased region" description="Polar residues" evidence="10">
    <location>
        <begin position="298"/>
        <end position="317"/>
    </location>
</feature>
<evidence type="ECO:0000256" key="2">
    <source>
        <dbReference type="ARBA" id="ARBA00022723"/>
    </source>
</evidence>
<evidence type="ECO:0000256" key="3">
    <source>
        <dbReference type="ARBA" id="ARBA00022737"/>
    </source>
</evidence>
<evidence type="ECO:0000256" key="10">
    <source>
        <dbReference type="SAM" id="MobiDB-lite"/>
    </source>
</evidence>
<dbReference type="Gene3D" id="3.30.160.60">
    <property type="entry name" value="Classic Zinc Finger"/>
    <property type="match status" value="2"/>
</dbReference>
<evidence type="ECO:0000256" key="1">
    <source>
        <dbReference type="ARBA" id="ARBA00004123"/>
    </source>
</evidence>
<keyword evidence="4 9" id="KW-0863">Zinc-finger</keyword>
<dbReference type="GO" id="GO:0000978">
    <property type="term" value="F:RNA polymerase II cis-regulatory region sequence-specific DNA binding"/>
    <property type="evidence" value="ECO:0007669"/>
    <property type="project" value="TreeGrafter"/>
</dbReference>
<dbReference type="PROSITE" id="PS50157">
    <property type="entry name" value="ZINC_FINGER_C2H2_2"/>
    <property type="match status" value="3"/>
</dbReference>
<keyword evidence="5" id="KW-0862">Zinc</keyword>
<evidence type="ECO:0000313" key="14">
    <source>
        <dbReference type="Proteomes" id="UP000824219"/>
    </source>
</evidence>
<dbReference type="GO" id="GO:0017053">
    <property type="term" value="C:transcription repressor complex"/>
    <property type="evidence" value="ECO:0007669"/>
    <property type="project" value="TreeGrafter"/>
</dbReference>
<feature type="region of interest" description="Disordered" evidence="10">
    <location>
        <begin position="291"/>
        <end position="320"/>
    </location>
</feature>
<accession>A0A9D3S833</accession>
<feature type="compositionally biased region" description="Basic and acidic residues" evidence="10">
    <location>
        <begin position="221"/>
        <end position="231"/>
    </location>
</feature>
<keyword evidence="14" id="KW-1185">Reference proteome</keyword>
<feature type="region of interest" description="Disordered" evidence="10">
    <location>
        <begin position="111"/>
        <end position="137"/>
    </location>
</feature>
<feature type="chain" id="PRO_5039633152" description="C2H2-type domain-containing protein" evidence="11">
    <location>
        <begin position="21"/>
        <end position="431"/>
    </location>
</feature>
<dbReference type="OrthoDB" id="8953942at2759"/>
<dbReference type="EMBL" id="JAHKSW010000028">
    <property type="protein sequence ID" value="KAG7314766.1"/>
    <property type="molecule type" value="Genomic_DNA"/>
</dbReference>
<dbReference type="PANTHER" id="PTHR15065">
    <property type="entry name" value="INSULINOMA-ASSOCIATED 1"/>
    <property type="match status" value="1"/>
</dbReference>
<feature type="region of interest" description="Disordered" evidence="10">
    <location>
        <begin position="160"/>
        <end position="233"/>
    </location>
</feature>
<feature type="compositionally biased region" description="Basic and acidic residues" evidence="10">
    <location>
        <begin position="200"/>
        <end position="212"/>
    </location>
</feature>
<dbReference type="Pfam" id="PF00096">
    <property type="entry name" value="zf-C2H2"/>
    <property type="match status" value="3"/>
</dbReference>
<evidence type="ECO:0000256" key="9">
    <source>
        <dbReference type="PROSITE-ProRule" id="PRU00042"/>
    </source>
</evidence>
<dbReference type="InterPro" id="IPR013087">
    <property type="entry name" value="Znf_C2H2_type"/>
</dbReference>
<dbReference type="Proteomes" id="UP000824219">
    <property type="component" value="Linkage Group LG28"/>
</dbReference>
<comment type="subcellular location">
    <subcellularLocation>
        <location evidence="1">Nucleus</location>
    </subcellularLocation>
</comment>